<dbReference type="AlphaFoldDB" id="A0A838YW73"/>
<feature type="domain" description="Tubulin/FtsZ 2-layer sandwich" evidence="8">
    <location>
        <begin position="208"/>
        <end position="325"/>
    </location>
</feature>
<evidence type="ECO:0000313" key="10">
    <source>
        <dbReference type="Proteomes" id="UP000585327"/>
    </source>
</evidence>
<feature type="binding site" evidence="4">
    <location>
        <position position="144"/>
    </location>
    <ligand>
        <name>GTP</name>
        <dbReference type="ChEBI" id="CHEBI:37565"/>
    </ligand>
</feature>
<dbReference type="GO" id="GO:0005525">
    <property type="term" value="F:GTP binding"/>
    <property type="evidence" value="ECO:0007669"/>
    <property type="project" value="UniProtKB-UniRule"/>
</dbReference>
<dbReference type="InterPro" id="IPR008280">
    <property type="entry name" value="Tub_FtsZ_C"/>
</dbReference>
<dbReference type="Gene3D" id="3.40.50.1440">
    <property type="entry name" value="Tubulin/FtsZ, GTPase domain"/>
    <property type="match status" value="1"/>
</dbReference>
<dbReference type="FunFam" id="3.40.50.1440:FF:000001">
    <property type="entry name" value="Cell division protein FtsZ"/>
    <property type="match status" value="1"/>
</dbReference>
<dbReference type="InterPro" id="IPR020805">
    <property type="entry name" value="Cell_div_FtsZ_CS"/>
</dbReference>
<evidence type="ECO:0000259" key="7">
    <source>
        <dbReference type="SMART" id="SM00864"/>
    </source>
</evidence>
<dbReference type="SMART" id="SM00864">
    <property type="entry name" value="Tubulin"/>
    <property type="match status" value="1"/>
</dbReference>
<dbReference type="GO" id="GO:0005737">
    <property type="term" value="C:cytoplasm"/>
    <property type="evidence" value="ECO:0007669"/>
    <property type="project" value="UniProtKB-SubCell"/>
</dbReference>
<dbReference type="GO" id="GO:0043093">
    <property type="term" value="P:FtsZ-dependent cytokinesis"/>
    <property type="evidence" value="ECO:0007669"/>
    <property type="project" value="UniProtKB-UniRule"/>
</dbReference>
<dbReference type="InterPro" id="IPR024757">
    <property type="entry name" value="FtsZ_C"/>
</dbReference>
<dbReference type="InterPro" id="IPR018316">
    <property type="entry name" value="Tubulin/FtsZ_2-layer-sand-dom"/>
</dbReference>
<evidence type="ECO:0000313" key="9">
    <source>
        <dbReference type="EMBL" id="MBA4723778.1"/>
    </source>
</evidence>
<keyword evidence="4" id="KW-0963">Cytoplasm</keyword>
<feature type="binding site" evidence="4">
    <location>
        <position position="140"/>
    </location>
    <ligand>
        <name>GTP</name>
        <dbReference type="ChEBI" id="CHEBI:37565"/>
    </ligand>
</feature>
<keyword evidence="4 6" id="KW-0131">Cell cycle</keyword>
<evidence type="ECO:0000256" key="1">
    <source>
        <dbReference type="ARBA" id="ARBA00009690"/>
    </source>
</evidence>
<comment type="similarity">
    <text evidence="1 4 6">Belongs to the FtsZ family.</text>
</comment>
<keyword evidence="3 4" id="KW-0342">GTP-binding</keyword>
<evidence type="ECO:0000256" key="4">
    <source>
        <dbReference type="HAMAP-Rule" id="MF_00909"/>
    </source>
</evidence>
<dbReference type="HAMAP" id="MF_00909">
    <property type="entry name" value="FtsZ"/>
    <property type="match status" value="1"/>
</dbReference>
<dbReference type="SMART" id="SM00865">
    <property type="entry name" value="Tubulin_C"/>
    <property type="match status" value="1"/>
</dbReference>
<dbReference type="InterPro" id="IPR000158">
    <property type="entry name" value="Cell_div_FtsZ"/>
</dbReference>
<dbReference type="PROSITE" id="PS01134">
    <property type="entry name" value="FTSZ_1"/>
    <property type="match status" value="1"/>
</dbReference>
<dbReference type="Pfam" id="PF00091">
    <property type="entry name" value="Tubulin"/>
    <property type="match status" value="1"/>
</dbReference>
<keyword evidence="4 6" id="KW-0132">Cell division</keyword>
<dbReference type="Gene3D" id="3.30.1330.20">
    <property type="entry name" value="Tubulin/FtsZ, C-terminal domain"/>
    <property type="match status" value="1"/>
</dbReference>
<proteinExistence type="inferred from homology"/>
<dbReference type="NCBIfam" id="TIGR00065">
    <property type="entry name" value="ftsZ"/>
    <property type="match status" value="1"/>
</dbReference>
<reference evidence="9 10" key="1">
    <citation type="submission" date="2020-06" db="EMBL/GenBank/DDBJ databases">
        <title>Dysbiosis in marine aquaculture revealed through microbiome analysis: reverse ecology for environmental sustainability.</title>
        <authorList>
            <person name="Haro-Moreno J.M."/>
            <person name="Coutinho F.H."/>
            <person name="Zaragoza-Solas A."/>
            <person name="Picazo A."/>
            <person name="Almagro-Moreno S."/>
            <person name="Lopez-Perez M."/>
        </authorList>
    </citation>
    <scope>NUCLEOTIDE SEQUENCE [LARGE SCALE GENOMIC DNA]</scope>
    <source>
        <strain evidence="9">MCMED-G42</strain>
    </source>
</reference>
<organism evidence="9 10">
    <name type="scientific">SAR86 cluster bacterium</name>
    <dbReference type="NCBI Taxonomy" id="2030880"/>
    <lineage>
        <taxon>Bacteria</taxon>
        <taxon>Pseudomonadati</taxon>
        <taxon>Pseudomonadota</taxon>
        <taxon>Gammaproteobacteria</taxon>
        <taxon>SAR86 cluster</taxon>
    </lineage>
</organism>
<dbReference type="InterPro" id="IPR036525">
    <property type="entry name" value="Tubulin/FtsZ_GTPase_sf"/>
</dbReference>
<dbReference type="PANTHER" id="PTHR30314">
    <property type="entry name" value="CELL DIVISION PROTEIN FTSZ-RELATED"/>
    <property type="match status" value="1"/>
</dbReference>
<dbReference type="GO" id="GO:0003924">
    <property type="term" value="F:GTPase activity"/>
    <property type="evidence" value="ECO:0007669"/>
    <property type="project" value="UniProtKB-UniRule"/>
</dbReference>
<dbReference type="CDD" id="cd02201">
    <property type="entry name" value="FtsZ_type1"/>
    <property type="match status" value="1"/>
</dbReference>
<evidence type="ECO:0000256" key="5">
    <source>
        <dbReference type="NCBIfam" id="TIGR00065"/>
    </source>
</evidence>
<dbReference type="GO" id="GO:0051258">
    <property type="term" value="P:protein polymerization"/>
    <property type="evidence" value="ECO:0007669"/>
    <property type="project" value="UniProtKB-UniRule"/>
</dbReference>
<comment type="subunit">
    <text evidence="4">Homodimer. Polymerizes to form a dynamic ring structure in a strictly GTP-dependent manner. Interacts directly with several other division proteins.</text>
</comment>
<dbReference type="SUPFAM" id="SSF52490">
    <property type="entry name" value="Tubulin nucleotide-binding domain-like"/>
    <property type="match status" value="1"/>
</dbReference>
<feature type="binding site" evidence="4">
    <location>
        <begin position="22"/>
        <end position="26"/>
    </location>
    <ligand>
        <name>GTP</name>
        <dbReference type="ChEBI" id="CHEBI:37565"/>
    </ligand>
</feature>
<dbReference type="InterPro" id="IPR045061">
    <property type="entry name" value="FtsZ/CetZ"/>
</dbReference>
<evidence type="ECO:0000256" key="6">
    <source>
        <dbReference type="RuleBase" id="RU000631"/>
    </source>
</evidence>
<dbReference type="SUPFAM" id="SSF55307">
    <property type="entry name" value="Tubulin C-terminal domain-like"/>
    <property type="match status" value="1"/>
</dbReference>
<sequence length="370" mass="38876">MNWEVIGQEIENAKIKVVGVGGAGGNAVIHMINHNIEGVDFICANTDTQALSEANGAISLKLGNGLTKGLGAGADPDIGRKAAESDRGAIEELLSGADMIFITAGMGGGTGTGAAPVIASIAKEMGALTVAVVTKPFKFEGKRRMSAAEKGLASLVEEVDSLITIPNQKLYEILGGNTPMQEAFAKADDVLKGAVQGISDIIMKKGHINVDFADVKTVMSEKGIAMMGTGRSSGKDRAIEAATQAVKSELLEDINLKNARGVLVNITAKEPTLNDQTDVADIVDEICSEEANIIYGLVYDETVEEDLLVTIVATGVDQRGPSLAIDNQPSIKLNPVGLNREKQPSQKVGTSSAEEINFLDVPTFMRKQVD</sequence>
<dbReference type="Pfam" id="PF12327">
    <property type="entry name" value="FtsZ_C"/>
    <property type="match status" value="1"/>
</dbReference>
<feature type="binding site" evidence="4">
    <location>
        <position position="188"/>
    </location>
    <ligand>
        <name>GTP</name>
        <dbReference type="ChEBI" id="CHEBI:37565"/>
    </ligand>
</feature>
<accession>A0A838YW73</accession>
<gene>
    <name evidence="4 9" type="primary">ftsZ</name>
    <name evidence="9" type="ORF">H2021_01030</name>
</gene>
<dbReference type="GO" id="GO:0000917">
    <property type="term" value="P:division septum assembly"/>
    <property type="evidence" value="ECO:0007669"/>
    <property type="project" value="UniProtKB-KW"/>
</dbReference>
<dbReference type="Proteomes" id="UP000585327">
    <property type="component" value="Unassembled WGS sequence"/>
</dbReference>
<dbReference type="PANTHER" id="PTHR30314:SF3">
    <property type="entry name" value="MITOCHONDRIAL DIVISION PROTEIN FSZA"/>
    <property type="match status" value="1"/>
</dbReference>
<evidence type="ECO:0000259" key="8">
    <source>
        <dbReference type="SMART" id="SM00865"/>
    </source>
</evidence>
<comment type="caution">
    <text evidence="9">The sequence shown here is derived from an EMBL/GenBank/DDBJ whole genome shotgun (WGS) entry which is preliminary data.</text>
</comment>
<dbReference type="PRINTS" id="PR00423">
    <property type="entry name" value="CELLDVISFTSZ"/>
</dbReference>
<feature type="domain" description="Tubulin/FtsZ GTPase" evidence="7">
    <location>
        <begin position="14"/>
        <end position="206"/>
    </location>
</feature>
<name>A0A838YW73_9GAMM</name>
<evidence type="ECO:0000256" key="2">
    <source>
        <dbReference type="ARBA" id="ARBA00022741"/>
    </source>
</evidence>
<comment type="function">
    <text evidence="4 6">Essential cell division protein that forms a contractile ring structure (Z ring) at the future cell division site. The regulation of the ring assembly controls the timing and the location of cell division. One of the functions of the FtsZ ring is to recruit other cell division proteins to the septum to produce a new cell wall between the dividing cells. Binds GTP and shows GTPase activity.</text>
</comment>
<dbReference type="EMBL" id="JACETM010000005">
    <property type="protein sequence ID" value="MBA4723778.1"/>
    <property type="molecule type" value="Genomic_DNA"/>
</dbReference>
<dbReference type="InterPro" id="IPR003008">
    <property type="entry name" value="Tubulin_FtsZ_GTPase"/>
</dbReference>
<comment type="subcellular location">
    <subcellularLocation>
        <location evidence="4">Cytoplasm</location>
    </subcellularLocation>
    <text evidence="4">Assembles at midcell at the inner surface of the cytoplasmic membrane.</text>
</comment>
<feature type="binding site" evidence="4">
    <location>
        <begin position="109"/>
        <end position="111"/>
    </location>
    <ligand>
        <name>GTP</name>
        <dbReference type="ChEBI" id="CHEBI:37565"/>
    </ligand>
</feature>
<keyword evidence="2 4" id="KW-0547">Nucleotide-binding</keyword>
<dbReference type="PROSITE" id="PS01135">
    <property type="entry name" value="FTSZ_2"/>
    <property type="match status" value="1"/>
</dbReference>
<dbReference type="GO" id="GO:0032153">
    <property type="term" value="C:cell division site"/>
    <property type="evidence" value="ECO:0007669"/>
    <property type="project" value="UniProtKB-UniRule"/>
</dbReference>
<protein>
    <recommendedName>
        <fullName evidence="4 5">Cell division protein FtsZ</fullName>
    </recommendedName>
</protein>
<dbReference type="InterPro" id="IPR037103">
    <property type="entry name" value="Tubulin/FtsZ-like_C"/>
</dbReference>
<keyword evidence="4 6" id="KW-0717">Septation</keyword>
<evidence type="ECO:0000256" key="3">
    <source>
        <dbReference type="ARBA" id="ARBA00023134"/>
    </source>
</evidence>